<reference evidence="1 2" key="1">
    <citation type="submission" date="2024-09" db="EMBL/GenBank/DDBJ databases">
        <authorList>
            <person name="Sun Q."/>
            <person name="Mori K."/>
        </authorList>
    </citation>
    <scope>NUCLEOTIDE SEQUENCE [LARGE SCALE GENOMIC DNA]</scope>
    <source>
        <strain evidence="1 2">CCM 7228</strain>
    </source>
</reference>
<dbReference type="Proteomes" id="UP001589854">
    <property type="component" value="Unassembled WGS sequence"/>
</dbReference>
<proteinExistence type="predicted"/>
<dbReference type="InterPro" id="IPR042257">
    <property type="entry name" value="DGOK_C"/>
</dbReference>
<dbReference type="Pfam" id="PF05035">
    <property type="entry name" value="DGOK"/>
    <property type="match status" value="1"/>
</dbReference>
<dbReference type="InterPro" id="IPR042258">
    <property type="entry name" value="DGOK_N"/>
</dbReference>
<gene>
    <name evidence="1" type="ORF">ACFFIX_18455</name>
</gene>
<dbReference type="Gene3D" id="3.30.420.300">
    <property type="entry name" value="2-keto-3-deoxy-galactonokinase, substrate binding domain"/>
    <property type="match status" value="1"/>
</dbReference>
<comment type="caution">
    <text evidence="1">The sequence shown here is derived from an EMBL/GenBank/DDBJ whole genome shotgun (WGS) entry which is preliminary data.</text>
</comment>
<evidence type="ECO:0000313" key="1">
    <source>
        <dbReference type="EMBL" id="MFC0273386.1"/>
    </source>
</evidence>
<dbReference type="Gene3D" id="3.30.420.310">
    <property type="entry name" value="2-keto-3-deoxy-galactonokinase, C-terminal domain"/>
    <property type="match status" value="1"/>
</dbReference>
<name>A0ABV6GI64_9BACI</name>
<accession>A0ABV6GI64</accession>
<dbReference type="SUPFAM" id="SSF53067">
    <property type="entry name" value="Actin-like ATPase domain"/>
    <property type="match status" value="1"/>
</dbReference>
<evidence type="ECO:0000313" key="2">
    <source>
        <dbReference type="Proteomes" id="UP001589854"/>
    </source>
</evidence>
<protein>
    <submittedName>
        <fullName evidence="1">2-dehydro-3-deoxygalactonokinase</fullName>
    </submittedName>
</protein>
<organism evidence="1 2">
    <name type="scientific">Metabacillus herbersteinensis</name>
    <dbReference type="NCBI Taxonomy" id="283816"/>
    <lineage>
        <taxon>Bacteria</taxon>
        <taxon>Bacillati</taxon>
        <taxon>Bacillota</taxon>
        <taxon>Bacilli</taxon>
        <taxon>Bacillales</taxon>
        <taxon>Bacillaceae</taxon>
        <taxon>Metabacillus</taxon>
    </lineage>
</organism>
<dbReference type="CDD" id="cd24012">
    <property type="entry name" value="ASKHA_NBD_KDGal-kinase"/>
    <property type="match status" value="1"/>
</dbReference>
<dbReference type="EMBL" id="JBHLVO010000020">
    <property type="protein sequence ID" value="MFC0273386.1"/>
    <property type="molecule type" value="Genomic_DNA"/>
</dbReference>
<keyword evidence="2" id="KW-1185">Reference proteome</keyword>
<dbReference type="RefSeq" id="WP_378936630.1">
    <property type="nucleotide sequence ID" value="NZ_JBHLVO010000020.1"/>
</dbReference>
<dbReference type="InterPro" id="IPR007729">
    <property type="entry name" value="DGOK"/>
</dbReference>
<dbReference type="InterPro" id="IPR043129">
    <property type="entry name" value="ATPase_NBD"/>
</dbReference>
<sequence>MKVILIDSGTTNSRIRLMDQEASTIIDSEKVLIGVRDTAIKGDNKNLIEQLKKGIQRLLTNNHLASTDINYIAASGMITSNLGIYEVPHIDSPASLKDFAENSIVIKLEEFFNIPCIFILGMKNTVNVDSDDLIPGINDFDVMRGEEVESFGLLRQFDVNGRGMMVLPGSHTKFVAVDEQRSLAYCLSTLGGETLLALQKETILSSSLEQKLVESIDEEMLEAGFKAAKQYGLTRSFYHIRLLHLFTDLDANQRANYLVGSVIYNDIEALLQSVEDREEIKWFIVGGSDPLRKAFAHLLRYLNKNWKIIEANNQQVEYSLVFGASEIISKCSQLYFNE</sequence>